<dbReference type="AlphaFoldDB" id="A0A1G2MHX7"/>
<dbReference type="PANTHER" id="PTHR11138">
    <property type="entry name" value="METHIONYL-TRNA FORMYLTRANSFERASE"/>
    <property type="match status" value="1"/>
</dbReference>
<gene>
    <name evidence="3" type="ORF">A3C72_04765</name>
</gene>
<dbReference type="Proteomes" id="UP000177130">
    <property type="component" value="Unassembled WGS sequence"/>
</dbReference>
<dbReference type="STRING" id="1802306.A3C72_04765"/>
<dbReference type="GO" id="GO:0005829">
    <property type="term" value="C:cytosol"/>
    <property type="evidence" value="ECO:0007669"/>
    <property type="project" value="TreeGrafter"/>
</dbReference>
<dbReference type="CDD" id="cd08646">
    <property type="entry name" value="FMT_core_Met-tRNA-FMT_N"/>
    <property type="match status" value="1"/>
</dbReference>
<feature type="domain" description="Formyl transferase N-terminal" evidence="2">
    <location>
        <begin position="8"/>
        <end position="163"/>
    </location>
</feature>
<name>A0A1G2MHX7_9BACT</name>
<reference evidence="3 4" key="1">
    <citation type="journal article" date="2016" name="Nat. Commun.">
        <title>Thousands of microbial genomes shed light on interconnected biogeochemical processes in an aquifer system.</title>
        <authorList>
            <person name="Anantharaman K."/>
            <person name="Brown C.T."/>
            <person name="Hug L.A."/>
            <person name="Sharon I."/>
            <person name="Castelle C.J."/>
            <person name="Probst A.J."/>
            <person name="Thomas B.C."/>
            <person name="Singh A."/>
            <person name="Wilkins M.J."/>
            <person name="Karaoz U."/>
            <person name="Brodie E.L."/>
            <person name="Williams K.H."/>
            <person name="Hubbard S.S."/>
            <person name="Banfield J.F."/>
        </authorList>
    </citation>
    <scope>NUCLEOTIDE SEQUENCE [LARGE SCALE GENOMIC DNA]</scope>
</reference>
<evidence type="ECO:0000256" key="1">
    <source>
        <dbReference type="ARBA" id="ARBA00012261"/>
    </source>
</evidence>
<dbReference type="EC" id="2.1.2.9" evidence="1"/>
<dbReference type="PROSITE" id="PS00373">
    <property type="entry name" value="GART"/>
    <property type="match status" value="1"/>
</dbReference>
<dbReference type="Pfam" id="PF00551">
    <property type="entry name" value="Formyl_trans_N"/>
    <property type="match status" value="1"/>
</dbReference>
<evidence type="ECO:0000259" key="2">
    <source>
        <dbReference type="Pfam" id="PF00551"/>
    </source>
</evidence>
<organism evidence="3 4">
    <name type="scientific">Candidatus Taylorbacteria bacterium RIFCSPHIGHO2_02_FULL_43_32b</name>
    <dbReference type="NCBI Taxonomy" id="1802306"/>
    <lineage>
        <taxon>Bacteria</taxon>
        <taxon>Candidatus Tayloriibacteriota</taxon>
    </lineage>
</organism>
<dbReference type="InterPro" id="IPR001555">
    <property type="entry name" value="GART_AS"/>
</dbReference>
<dbReference type="InterPro" id="IPR036477">
    <property type="entry name" value="Formyl_transf_N_sf"/>
</dbReference>
<proteinExistence type="predicted"/>
<dbReference type="InterPro" id="IPR041711">
    <property type="entry name" value="Met-tRNA-FMT_N"/>
</dbReference>
<evidence type="ECO:0000313" key="3">
    <source>
        <dbReference type="EMBL" id="OHA23530.1"/>
    </source>
</evidence>
<dbReference type="SUPFAM" id="SSF53328">
    <property type="entry name" value="Formyltransferase"/>
    <property type="match status" value="1"/>
</dbReference>
<evidence type="ECO:0000313" key="4">
    <source>
        <dbReference type="Proteomes" id="UP000177130"/>
    </source>
</evidence>
<dbReference type="Gene3D" id="3.40.50.12230">
    <property type="match status" value="1"/>
</dbReference>
<dbReference type="InterPro" id="IPR002376">
    <property type="entry name" value="Formyl_transf_N"/>
</dbReference>
<accession>A0A1G2MHX7</accession>
<dbReference type="PANTHER" id="PTHR11138:SF5">
    <property type="entry name" value="METHIONYL-TRNA FORMYLTRANSFERASE, MITOCHONDRIAL"/>
    <property type="match status" value="1"/>
</dbReference>
<comment type="caution">
    <text evidence="3">The sequence shown here is derived from an EMBL/GenBank/DDBJ whole genome shotgun (WGS) entry which is preliminary data.</text>
</comment>
<dbReference type="GO" id="GO:0004479">
    <property type="term" value="F:methionyl-tRNA formyltransferase activity"/>
    <property type="evidence" value="ECO:0007669"/>
    <property type="project" value="UniProtKB-EC"/>
</dbReference>
<sequence length="287" mass="32108">MQHPLKNYVFFGSSSFSELVLEKLFTKGFPPKLIVTTPPAIAGRKKQIKTTEAMKWASSHNIEVFHPTTLDLNAAETLKKNEAEVFIVAAYGKIVPKNILDLPRLRAFNIHPSMLPRYRGPSPIQSQILDDEDKPGVSIIKMDEQVDHGPILSQKELVIEEKNVQNYSYTTLGKTLFEIGSDLLVEGLDGLTKGLVKPVIQNETKATFTKKLDAPLALNPENAKDAWLKFLALGENVGVYILVNTKKGVQRLNVNRANYKDGTFIPLRVTPAGKKEMPYEDFLRGQH</sequence>
<protein>
    <recommendedName>
        <fullName evidence="1">methionyl-tRNA formyltransferase</fullName>
        <ecNumber evidence="1">2.1.2.9</ecNumber>
    </recommendedName>
</protein>
<dbReference type="EMBL" id="MHRK01000031">
    <property type="protein sequence ID" value="OHA23530.1"/>
    <property type="molecule type" value="Genomic_DNA"/>
</dbReference>